<dbReference type="Pfam" id="PF13639">
    <property type="entry name" value="zf-RING_2"/>
    <property type="match status" value="1"/>
</dbReference>
<feature type="transmembrane region" description="Helical" evidence="2">
    <location>
        <begin position="7"/>
        <end position="23"/>
    </location>
</feature>
<evidence type="ECO:0000256" key="2">
    <source>
        <dbReference type="SAM" id="Phobius"/>
    </source>
</evidence>
<evidence type="ECO:0000259" key="3">
    <source>
        <dbReference type="PROSITE" id="PS50089"/>
    </source>
</evidence>
<feature type="domain" description="RING-type" evidence="3">
    <location>
        <begin position="244"/>
        <end position="284"/>
    </location>
</feature>
<dbReference type="Gene3D" id="3.30.40.10">
    <property type="entry name" value="Zinc/RING finger domain, C3HC4 (zinc finger)"/>
    <property type="match status" value="1"/>
</dbReference>
<protein>
    <recommendedName>
        <fullName evidence="3">RING-type domain-containing protein</fullName>
    </recommendedName>
</protein>
<dbReference type="PANTHER" id="PTHR47179:SF1">
    <property type="entry name" value="E3 UBIQUITIN-PROTEIN LIGASE SIS3"/>
    <property type="match status" value="1"/>
</dbReference>
<dbReference type="PROSITE" id="PS50089">
    <property type="entry name" value="ZF_RING_2"/>
    <property type="match status" value="1"/>
</dbReference>
<reference evidence="4 5" key="1">
    <citation type="submission" date="2024-11" db="EMBL/GenBank/DDBJ databases">
        <title>A near-complete genome assembly of Cinchona calisaya.</title>
        <authorList>
            <person name="Lian D.C."/>
            <person name="Zhao X.W."/>
            <person name="Wei L."/>
        </authorList>
    </citation>
    <scope>NUCLEOTIDE SEQUENCE [LARGE SCALE GENOMIC DNA]</scope>
    <source>
        <tissue evidence="4">Nenye</tissue>
    </source>
</reference>
<keyword evidence="2" id="KW-0472">Membrane</keyword>
<dbReference type="SUPFAM" id="SSF57850">
    <property type="entry name" value="RING/U-box"/>
    <property type="match status" value="1"/>
</dbReference>
<keyword evidence="2" id="KW-1133">Transmembrane helix</keyword>
<keyword evidence="5" id="KW-1185">Reference proteome</keyword>
<keyword evidence="1" id="KW-0862">Zinc</keyword>
<feature type="transmembrane region" description="Helical" evidence="2">
    <location>
        <begin position="118"/>
        <end position="141"/>
    </location>
</feature>
<dbReference type="GO" id="GO:0008270">
    <property type="term" value="F:zinc ion binding"/>
    <property type="evidence" value="ECO:0007669"/>
    <property type="project" value="UniProtKB-KW"/>
</dbReference>
<evidence type="ECO:0000256" key="1">
    <source>
        <dbReference type="PROSITE-ProRule" id="PRU00175"/>
    </source>
</evidence>
<sequence length="327" mass="37919">MAIYSWFMMLILPILLIIYMVIYGKIYHHHCKLPFFQWVMVDATTMSAFLLLLLVDDGLVARMGLGFGWQQRNCFRRRIVVLSILAFLLYPFLLVWTIIGNLWWFINAKKCWLTKSEIWVFLFLLAFNHCELFLIASMSIIKWWTRRKEHLLCAPQGIPISEFGVLVDMIRVPDQNSEAAGQEMREMGQQRSEMGQQRREMVEGPAAYQPGLYLTPAQREAVEALVQEHPKFKLKDVPTDCSECPVCLDEFHVGNEVRALPCAHYFHVECIDEWLQLNKKCPRCCCSVFQNLELSALSNIQADSERSNVLTQPTSQNNLLRLQGLLP</sequence>
<dbReference type="Proteomes" id="UP001630127">
    <property type="component" value="Unassembled WGS sequence"/>
</dbReference>
<name>A0ABD2Z168_9GENT</name>
<keyword evidence="1" id="KW-0479">Metal-binding</keyword>
<dbReference type="EMBL" id="JBJUIK010000011">
    <property type="protein sequence ID" value="KAL3512873.1"/>
    <property type="molecule type" value="Genomic_DNA"/>
</dbReference>
<gene>
    <name evidence="4" type="ORF">ACH5RR_025590</name>
</gene>
<feature type="transmembrane region" description="Helical" evidence="2">
    <location>
        <begin position="35"/>
        <end position="55"/>
    </location>
</feature>
<organism evidence="4 5">
    <name type="scientific">Cinchona calisaya</name>
    <dbReference type="NCBI Taxonomy" id="153742"/>
    <lineage>
        <taxon>Eukaryota</taxon>
        <taxon>Viridiplantae</taxon>
        <taxon>Streptophyta</taxon>
        <taxon>Embryophyta</taxon>
        <taxon>Tracheophyta</taxon>
        <taxon>Spermatophyta</taxon>
        <taxon>Magnoliopsida</taxon>
        <taxon>eudicotyledons</taxon>
        <taxon>Gunneridae</taxon>
        <taxon>Pentapetalae</taxon>
        <taxon>asterids</taxon>
        <taxon>lamiids</taxon>
        <taxon>Gentianales</taxon>
        <taxon>Rubiaceae</taxon>
        <taxon>Cinchonoideae</taxon>
        <taxon>Cinchoneae</taxon>
        <taxon>Cinchona</taxon>
    </lineage>
</organism>
<proteinExistence type="predicted"/>
<evidence type="ECO:0000313" key="5">
    <source>
        <dbReference type="Proteomes" id="UP001630127"/>
    </source>
</evidence>
<dbReference type="PANTHER" id="PTHR47179">
    <property type="entry name" value="E3 UBIQUITIN-PROTEIN LIGASE SIS3"/>
    <property type="match status" value="1"/>
</dbReference>
<dbReference type="InterPro" id="IPR013083">
    <property type="entry name" value="Znf_RING/FYVE/PHD"/>
</dbReference>
<accession>A0ABD2Z168</accession>
<dbReference type="SMART" id="SM00184">
    <property type="entry name" value="RING"/>
    <property type="match status" value="1"/>
</dbReference>
<keyword evidence="1" id="KW-0863">Zinc-finger</keyword>
<comment type="caution">
    <text evidence="4">The sequence shown here is derived from an EMBL/GenBank/DDBJ whole genome shotgun (WGS) entry which is preliminary data.</text>
</comment>
<evidence type="ECO:0000313" key="4">
    <source>
        <dbReference type="EMBL" id="KAL3512873.1"/>
    </source>
</evidence>
<keyword evidence="2" id="KW-0812">Transmembrane</keyword>
<dbReference type="InterPro" id="IPR044793">
    <property type="entry name" value="SIS3"/>
</dbReference>
<feature type="transmembrane region" description="Helical" evidence="2">
    <location>
        <begin position="79"/>
        <end position="106"/>
    </location>
</feature>
<dbReference type="InterPro" id="IPR001841">
    <property type="entry name" value="Znf_RING"/>
</dbReference>
<dbReference type="AlphaFoldDB" id="A0ABD2Z168"/>